<dbReference type="InterPro" id="IPR026961">
    <property type="entry name" value="PGG_dom"/>
</dbReference>
<feature type="domain" description="PGG" evidence="2">
    <location>
        <begin position="136"/>
        <end position="172"/>
    </location>
</feature>
<dbReference type="AlphaFoldDB" id="A0ABD1TYV8"/>
<evidence type="ECO:0000313" key="4">
    <source>
        <dbReference type="Proteomes" id="UP001604336"/>
    </source>
</evidence>
<organism evidence="3 4">
    <name type="scientific">Abeliophyllum distichum</name>
    <dbReference type="NCBI Taxonomy" id="126358"/>
    <lineage>
        <taxon>Eukaryota</taxon>
        <taxon>Viridiplantae</taxon>
        <taxon>Streptophyta</taxon>
        <taxon>Embryophyta</taxon>
        <taxon>Tracheophyta</taxon>
        <taxon>Spermatophyta</taxon>
        <taxon>Magnoliopsida</taxon>
        <taxon>eudicotyledons</taxon>
        <taxon>Gunneridae</taxon>
        <taxon>Pentapetalae</taxon>
        <taxon>asterids</taxon>
        <taxon>lamiids</taxon>
        <taxon>Lamiales</taxon>
        <taxon>Oleaceae</taxon>
        <taxon>Forsythieae</taxon>
        <taxon>Abeliophyllum</taxon>
    </lineage>
</organism>
<dbReference type="Pfam" id="PF13962">
    <property type="entry name" value="PGG"/>
    <property type="match status" value="1"/>
</dbReference>
<keyword evidence="4" id="KW-1185">Reference proteome</keyword>
<gene>
    <name evidence="3" type="ORF">Adt_14166</name>
</gene>
<name>A0ABD1TYV8_9LAMI</name>
<proteinExistence type="predicted"/>
<dbReference type="EMBL" id="JBFOLK010000004">
    <property type="protein sequence ID" value="KAL2517919.1"/>
    <property type="molecule type" value="Genomic_DNA"/>
</dbReference>
<feature type="compositionally biased region" description="Polar residues" evidence="1">
    <location>
        <begin position="156"/>
        <end position="169"/>
    </location>
</feature>
<reference evidence="4" key="1">
    <citation type="submission" date="2024-07" db="EMBL/GenBank/DDBJ databases">
        <title>Two chromosome-level genome assemblies of Korean endemic species Abeliophyllum distichum and Forsythia ovata (Oleaceae).</title>
        <authorList>
            <person name="Jang H."/>
        </authorList>
    </citation>
    <scope>NUCLEOTIDE SEQUENCE [LARGE SCALE GENOMIC DNA]</scope>
</reference>
<dbReference type="Proteomes" id="UP001604336">
    <property type="component" value="Unassembled WGS sequence"/>
</dbReference>
<comment type="caution">
    <text evidence="3">The sequence shown here is derived from an EMBL/GenBank/DDBJ whole genome shotgun (WGS) entry which is preliminary data.</text>
</comment>
<evidence type="ECO:0000313" key="3">
    <source>
        <dbReference type="EMBL" id="KAL2517919.1"/>
    </source>
</evidence>
<evidence type="ECO:0000256" key="1">
    <source>
        <dbReference type="SAM" id="MobiDB-lite"/>
    </source>
</evidence>
<feature type="region of interest" description="Disordered" evidence="1">
    <location>
        <begin position="149"/>
        <end position="169"/>
    </location>
</feature>
<sequence length="192" mass="21602">MNDFTSLCSLHSRLLTFDKEINLLLLNHKVKTYHQCSIRQMTTYVNTLPEGSLARKHLNNEMTLGSLPPLDWTDEINLNFKLEALKLLVMAIGDQEFTNSKDSDGNISLHLAVAHNQVEFEKDDWLERTKRDNGGASLIATMAFQVRVNPPGGVRQDTTTVDSGGNPVSVSDRHRASMSIFTDIDPIRCEQF</sequence>
<evidence type="ECO:0000259" key="2">
    <source>
        <dbReference type="Pfam" id="PF13962"/>
    </source>
</evidence>
<accession>A0ABD1TYV8</accession>
<protein>
    <submittedName>
        <fullName evidence="3">Serine/threonine-protein phosphatase 6 regulatory Ankyrin repeat subunit A-like</fullName>
    </submittedName>
</protein>